<dbReference type="Gene3D" id="3.30.70.330">
    <property type="match status" value="1"/>
</dbReference>
<evidence type="ECO:0000259" key="3">
    <source>
        <dbReference type="PROSITE" id="PS50102"/>
    </source>
</evidence>
<gene>
    <name evidence="4" type="ORF">DEA37_0005623</name>
</gene>
<keyword evidence="5" id="KW-1185">Reference proteome</keyword>
<feature type="domain" description="RRM" evidence="3">
    <location>
        <begin position="1"/>
        <end position="63"/>
    </location>
</feature>
<dbReference type="SUPFAM" id="SSF54928">
    <property type="entry name" value="RNA-binding domain, RBD"/>
    <property type="match status" value="1"/>
</dbReference>
<feature type="compositionally biased region" description="Basic and acidic residues" evidence="2">
    <location>
        <begin position="190"/>
        <end position="201"/>
    </location>
</feature>
<proteinExistence type="predicted"/>
<organism evidence="4 5">
    <name type="scientific">Paragonimus westermani</name>
    <dbReference type="NCBI Taxonomy" id="34504"/>
    <lineage>
        <taxon>Eukaryota</taxon>
        <taxon>Metazoa</taxon>
        <taxon>Spiralia</taxon>
        <taxon>Lophotrochozoa</taxon>
        <taxon>Platyhelminthes</taxon>
        <taxon>Trematoda</taxon>
        <taxon>Digenea</taxon>
        <taxon>Plagiorchiida</taxon>
        <taxon>Troglotremata</taxon>
        <taxon>Troglotrematidae</taxon>
        <taxon>Paragonimus</taxon>
    </lineage>
</organism>
<sequence>MFYSLHCFFAPLTITNINLVGGESGSRGFCFVDFATRDELAKALERNDTPLAGRPVNVRIADPNTNERGSGGFGRDRNLFGGQRRADGRRGSYRPAALRDEFPEPGSGNDGGEWRRGLAVNRGSDSWFSSGFNRSSEPRVSSFRTEPIETKVSERPKLNLIVRSNPPSSHANDPPRNPKIFGNAQPVDTASKDKEIEERLHQSVAGVH</sequence>
<dbReference type="Pfam" id="PF00076">
    <property type="entry name" value="RRM_1"/>
    <property type="match status" value="1"/>
</dbReference>
<evidence type="ECO:0000313" key="4">
    <source>
        <dbReference type="EMBL" id="KAA3672764.1"/>
    </source>
</evidence>
<evidence type="ECO:0000313" key="5">
    <source>
        <dbReference type="Proteomes" id="UP000324629"/>
    </source>
</evidence>
<feature type="compositionally biased region" description="Basic and acidic residues" evidence="2">
    <location>
        <begin position="146"/>
        <end position="157"/>
    </location>
</feature>
<dbReference type="InterPro" id="IPR035979">
    <property type="entry name" value="RBD_domain_sf"/>
</dbReference>
<dbReference type="AlphaFoldDB" id="A0A5J4NAY5"/>
<evidence type="ECO:0000256" key="2">
    <source>
        <dbReference type="SAM" id="MobiDB-lite"/>
    </source>
</evidence>
<dbReference type="GO" id="GO:0003723">
    <property type="term" value="F:RNA binding"/>
    <property type="evidence" value="ECO:0007669"/>
    <property type="project" value="UniProtKB-UniRule"/>
</dbReference>
<protein>
    <recommendedName>
        <fullName evidence="3">RRM domain-containing protein</fullName>
    </recommendedName>
</protein>
<evidence type="ECO:0000256" key="1">
    <source>
        <dbReference type="PROSITE-ProRule" id="PRU00176"/>
    </source>
</evidence>
<accession>A0A5J4NAY5</accession>
<dbReference type="PROSITE" id="PS50102">
    <property type="entry name" value="RRM"/>
    <property type="match status" value="1"/>
</dbReference>
<feature type="region of interest" description="Disordered" evidence="2">
    <location>
        <begin position="57"/>
        <end position="208"/>
    </location>
</feature>
<dbReference type="InterPro" id="IPR012677">
    <property type="entry name" value="Nucleotide-bd_a/b_plait_sf"/>
</dbReference>
<feature type="compositionally biased region" description="Polar residues" evidence="2">
    <location>
        <begin position="123"/>
        <end position="144"/>
    </location>
</feature>
<comment type="caution">
    <text evidence="4">The sequence shown here is derived from an EMBL/GenBank/DDBJ whole genome shotgun (WGS) entry which is preliminary data.</text>
</comment>
<feature type="compositionally biased region" description="Basic and acidic residues" evidence="2">
    <location>
        <begin position="74"/>
        <end position="90"/>
    </location>
</feature>
<reference evidence="4 5" key="1">
    <citation type="journal article" date="2019" name="Gigascience">
        <title>Whole-genome sequence of the oriental lung fluke Paragonimus westermani.</title>
        <authorList>
            <person name="Oey H."/>
            <person name="Zakrzewski M."/>
            <person name="Narain K."/>
            <person name="Devi K.R."/>
            <person name="Agatsuma T."/>
            <person name="Nawaratna S."/>
            <person name="Gobert G.N."/>
            <person name="Jones M.K."/>
            <person name="Ragan M.A."/>
            <person name="McManus D.P."/>
            <person name="Krause L."/>
        </authorList>
    </citation>
    <scope>NUCLEOTIDE SEQUENCE [LARGE SCALE GENOMIC DNA]</scope>
    <source>
        <strain evidence="4 5">IND2009</strain>
    </source>
</reference>
<dbReference type="EMBL" id="QNGE01004565">
    <property type="protein sequence ID" value="KAA3672764.1"/>
    <property type="molecule type" value="Genomic_DNA"/>
</dbReference>
<dbReference type="Proteomes" id="UP000324629">
    <property type="component" value="Unassembled WGS sequence"/>
</dbReference>
<keyword evidence="1" id="KW-0694">RNA-binding</keyword>
<dbReference type="InterPro" id="IPR000504">
    <property type="entry name" value="RRM_dom"/>
</dbReference>
<name>A0A5J4NAY5_9TREM</name>